<feature type="non-terminal residue" evidence="1">
    <location>
        <position position="124"/>
    </location>
</feature>
<reference evidence="1" key="2">
    <citation type="journal article" date="2023" name="Plants (Basel)">
        <title>Annotation of the Turnera subulata (Passifloraceae) Draft Genome Reveals the S-Locus Evolved after the Divergence of Turneroideae from Passifloroideae in a Stepwise Manner.</title>
        <authorList>
            <person name="Henning P.M."/>
            <person name="Roalson E.H."/>
            <person name="Mir W."/>
            <person name="McCubbin A.G."/>
            <person name="Shore J.S."/>
        </authorList>
    </citation>
    <scope>NUCLEOTIDE SEQUENCE</scope>
    <source>
        <strain evidence="1">F60SS</strain>
    </source>
</reference>
<dbReference type="EMBL" id="JAKUCV010002279">
    <property type="protein sequence ID" value="KAJ4843278.1"/>
    <property type="molecule type" value="Genomic_DNA"/>
</dbReference>
<sequence>FHQSWPSTSATRHRRAVALVSSNLPPSSRVAIDVASVAVGMVCWLRFNGQLGCCSRVTVVLLLLLIGVDIGSSRERCCFYGSWFLRTVLGRNPARFREPREFFGELGTDLWVNPSLFGPCASNE</sequence>
<evidence type="ECO:0000313" key="2">
    <source>
        <dbReference type="Proteomes" id="UP001141552"/>
    </source>
</evidence>
<name>A0A9Q0G4Y3_9ROSI</name>
<evidence type="ECO:0000313" key="1">
    <source>
        <dbReference type="EMBL" id="KAJ4843278.1"/>
    </source>
</evidence>
<comment type="caution">
    <text evidence="1">The sequence shown here is derived from an EMBL/GenBank/DDBJ whole genome shotgun (WGS) entry which is preliminary data.</text>
</comment>
<protein>
    <submittedName>
        <fullName evidence="1">Uncharacterized protein</fullName>
    </submittedName>
</protein>
<accession>A0A9Q0G4Y3</accession>
<gene>
    <name evidence="1" type="ORF">Tsubulata_009892</name>
</gene>
<dbReference type="AlphaFoldDB" id="A0A9Q0G4Y3"/>
<organism evidence="1 2">
    <name type="scientific">Turnera subulata</name>
    <dbReference type="NCBI Taxonomy" id="218843"/>
    <lineage>
        <taxon>Eukaryota</taxon>
        <taxon>Viridiplantae</taxon>
        <taxon>Streptophyta</taxon>
        <taxon>Embryophyta</taxon>
        <taxon>Tracheophyta</taxon>
        <taxon>Spermatophyta</taxon>
        <taxon>Magnoliopsida</taxon>
        <taxon>eudicotyledons</taxon>
        <taxon>Gunneridae</taxon>
        <taxon>Pentapetalae</taxon>
        <taxon>rosids</taxon>
        <taxon>fabids</taxon>
        <taxon>Malpighiales</taxon>
        <taxon>Passifloraceae</taxon>
        <taxon>Turnera</taxon>
    </lineage>
</organism>
<keyword evidence="2" id="KW-1185">Reference proteome</keyword>
<feature type="non-terminal residue" evidence="1">
    <location>
        <position position="1"/>
    </location>
</feature>
<dbReference type="Proteomes" id="UP001141552">
    <property type="component" value="Unassembled WGS sequence"/>
</dbReference>
<reference evidence="1" key="1">
    <citation type="submission" date="2022-02" db="EMBL/GenBank/DDBJ databases">
        <authorList>
            <person name="Henning P.M."/>
            <person name="McCubbin A.G."/>
            <person name="Shore J.S."/>
        </authorList>
    </citation>
    <scope>NUCLEOTIDE SEQUENCE</scope>
    <source>
        <strain evidence="1">F60SS</strain>
        <tissue evidence="1">Leaves</tissue>
    </source>
</reference>
<proteinExistence type="predicted"/>